<gene>
    <name evidence="2" type="ORF">OKA04_07355</name>
</gene>
<dbReference type="EMBL" id="JAPDDS010000003">
    <property type="protein sequence ID" value="MCW1884544.1"/>
    <property type="molecule type" value="Genomic_DNA"/>
</dbReference>
<dbReference type="Proteomes" id="UP001207930">
    <property type="component" value="Unassembled WGS sequence"/>
</dbReference>
<comment type="caution">
    <text evidence="2">The sequence shown here is derived from an EMBL/GenBank/DDBJ whole genome shotgun (WGS) entry which is preliminary data.</text>
</comment>
<keyword evidence="3" id="KW-1185">Reference proteome</keyword>
<name>A0ABT3FLU5_9BACT</name>
<evidence type="ECO:0000313" key="2">
    <source>
        <dbReference type="EMBL" id="MCW1884544.1"/>
    </source>
</evidence>
<proteinExistence type="predicted"/>
<keyword evidence="1" id="KW-0732">Signal</keyword>
<sequence>MNRRRFLAGTGLSAATASLAAAQDADEVVFHHDKVEPRWEFTAKCIQSTEGKMPDIQLHVKLIKEHPDYRWNDRIKEFRLVWEGQPVEIADRFWNDLTGLWIDVYPDKEIAKVPEDSRWEFDKHLAELHQPKLVLSQDKGTVLIEWSIPQECDGRSTIRWIISKKGTVLRHRDTPFHEC</sequence>
<evidence type="ECO:0000256" key="1">
    <source>
        <dbReference type="SAM" id="SignalP"/>
    </source>
</evidence>
<dbReference type="RefSeq" id="WP_264500501.1">
    <property type="nucleotide sequence ID" value="NZ_JAPDDS010000003.1"/>
</dbReference>
<feature type="signal peptide" evidence="1">
    <location>
        <begin position="1"/>
        <end position="22"/>
    </location>
</feature>
<protein>
    <submittedName>
        <fullName evidence="2">Uncharacterized protein</fullName>
    </submittedName>
</protein>
<feature type="chain" id="PRO_5046507079" evidence="1">
    <location>
        <begin position="23"/>
        <end position="179"/>
    </location>
</feature>
<reference evidence="2 3" key="1">
    <citation type="submission" date="2022-10" db="EMBL/GenBank/DDBJ databases">
        <title>Luteolibacter flavescens strain MCCC 1K03193, whole genome shotgun sequencing project.</title>
        <authorList>
            <person name="Zhao G."/>
            <person name="Shen L."/>
        </authorList>
    </citation>
    <scope>NUCLEOTIDE SEQUENCE [LARGE SCALE GENOMIC DNA]</scope>
    <source>
        <strain evidence="2 3">MCCC 1K03193</strain>
    </source>
</reference>
<evidence type="ECO:0000313" key="3">
    <source>
        <dbReference type="Proteomes" id="UP001207930"/>
    </source>
</evidence>
<accession>A0ABT3FLU5</accession>
<organism evidence="2 3">
    <name type="scientific">Luteolibacter flavescens</name>
    <dbReference type="NCBI Taxonomy" id="1859460"/>
    <lineage>
        <taxon>Bacteria</taxon>
        <taxon>Pseudomonadati</taxon>
        <taxon>Verrucomicrobiota</taxon>
        <taxon>Verrucomicrobiia</taxon>
        <taxon>Verrucomicrobiales</taxon>
        <taxon>Verrucomicrobiaceae</taxon>
        <taxon>Luteolibacter</taxon>
    </lineage>
</organism>